<accession>A0A9N9DLL2</accession>
<dbReference type="EMBL" id="CAJVPJ010003649">
    <property type="protein sequence ID" value="CAG8642910.1"/>
    <property type="molecule type" value="Genomic_DNA"/>
</dbReference>
<dbReference type="OrthoDB" id="2400185at2759"/>
<sequence length="91" mass="10097">VKVLEPKPNAVIPYGQPIKLKIKSQAPQGPEILELFCELIDTFALPAQQKPQEIVLGIINKQITAGTFTYRVVFDKTTPNTMNLGYGPFIL</sequence>
<evidence type="ECO:0000313" key="1">
    <source>
        <dbReference type="EMBL" id="CAG8642910.1"/>
    </source>
</evidence>
<proteinExistence type="predicted"/>
<organism evidence="1 2">
    <name type="scientific">Paraglomus occultum</name>
    <dbReference type="NCBI Taxonomy" id="144539"/>
    <lineage>
        <taxon>Eukaryota</taxon>
        <taxon>Fungi</taxon>
        <taxon>Fungi incertae sedis</taxon>
        <taxon>Mucoromycota</taxon>
        <taxon>Glomeromycotina</taxon>
        <taxon>Glomeromycetes</taxon>
        <taxon>Paraglomerales</taxon>
        <taxon>Paraglomeraceae</taxon>
        <taxon>Paraglomus</taxon>
    </lineage>
</organism>
<dbReference type="AlphaFoldDB" id="A0A9N9DLL2"/>
<reference evidence="1" key="1">
    <citation type="submission" date="2021-06" db="EMBL/GenBank/DDBJ databases">
        <authorList>
            <person name="Kallberg Y."/>
            <person name="Tangrot J."/>
            <person name="Rosling A."/>
        </authorList>
    </citation>
    <scope>NUCLEOTIDE SEQUENCE</scope>
    <source>
        <strain evidence="1">IA702</strain>
    </source>
</reference>
<name>A0A9N9DLL2_9GLOM</name>
<dbReference type="Proteomes" id="UP000789572">
    <property type="component" value="Unassembled WGS sequence"/>
</dbReference>
<comment type="caution">
    <text evidence="1">The sequence shown here is derived from an EMBL/GenBank/DDBJ whole genome shotgun (WGS) entry which is preliminary data.</text>
</comment>
<protein>
    <submittedName>
        <fullName evidence="1">8595_t:CDS:1</fullName>
    </submittedName>
</protein>
<evidence type="ECO:0000313" key="2">
    <source>
        <dbReference type="Proteomes" id="UP000789572"/>
    </source>
</evidence>
<feature type="non-terminal residue" evidence="1">
    <location>
        <position position="91"/>
    </location>
</feature>
<feature type="non-terminal residue" evidence="1">
    <location>
        <position position="1"/>
    </location>
</feature>
<gene>
    <name evidence="1" type="ORF">POCULU_LOCUS9519</name>
</gene>
<keyword evidence="2" id="KW-1185">Reference proteome</keyword>